<keyword evidence="2" id="KW-1003">Cell membrane</keyword>
<evidence type="ECO:0000313" key="7">
    <source>
        <dbReference type="EMBL" id="OHA01347.1"/>
    </source>
</evidence>
<dbReference type="PANTHER" id="PTHR43646:SF2">
    <property type="entry name" value="GLYCOSYLTRANSFERASE 2-LIKE DOMAIN-CONTAINING PROTEIN"/>
    <property type="match status" value="1"/>
</dbReference>
<evidence type="ECO:0000256" key="1">
    <source>
        <dbReference type="ARBA" id="ARBA00004236"/>
    </source>
</evidence>
<dbReference type="Gene3D" id="3.90.550.10">
    <property type="entry name" value="Spore Coat Polysaccharide Biosynthesis Protein SpsA, Chain A"/>
    <property type="match status" value="1"/>
</dbReference>
<evidence type="ECO:0000313" key="8">
    <source>
        <dbReference type="Proteomes" id="UP000178710"/>
    </source>
</evidence>
<accession>A0A1G2KPL7</accession>
<dbReference type="Pfam" id="PF00535">
    <property type="entry name" value="Glycos_transf_2"/>
    <property type="match status" value="1"/>
</dbReference>
<proteinExistence type="predicted"/>
<dbReference type="InterPro" id="IPR029044">
    <property type="entry name" value="Nucleotide-diphossugar_trans"/>
</dbReference>
<evidence type="ECO:0000256" key="2">
    <source>
        <dbReference type="ARBA" id="ARBA00022475"/>
    </source>
</evidence>
<evidence type="ECO:0000259" key="6">
    <source>
        <dbReference type="Pfam" id="PF00535"/>
    </source>
</evidence>
<organism evidence="7 8">
    <name type="scientific">Candidatus Sungbacteria bacterium RIFCSPHIGHO2_02_FULL_49_20</name>
    <dbReference type="NCBI Taxonomy" id="1802272"/>
    <lineage>
        <taxon>Bacteria</taxon>
        <taxon>Candidatus Sungiibacteriota</taxon>
    </lineage>
</organism>
<evidence type="ECO:0000256" key="5">
    <source>
        <dbReference type="ARBA" id="ARBA00023136"/>
    </source>
</evidence>
<comment type="caution">
    <text evidence="7">The sequence shown here is derived from an EMBL/GenBank/DDBJ whole genome shotgun (WGS) entry which is preliminary data.</text>
</comment>
<keyword evidence="3" id="KW-0328">Glycosyltransferase</keyword>
<dbReference type="GO" id="GO:0005886">
    <property type="term" value="C:plasma membrane"/>
    <property type="evidence" value="ECO:0007669"/>
    <property type="project" value="UniProtKB-SubCell"/>
</dbReference>
<dbReference type="Proteomes" id="UP000178710">
    <property type="component" value="Unassembled WGS sequence"/>
</dbReference>
<dbReference type="GO" id="GO:0016757">
    <property type="term" value="F:glycosyltransferase activity"/>
    <property type="evidence" value="ECO:0007669"/>
    <property type="project" value="UniProtKB-KW"/>
</dbReference>
<reference evidence="7 8" key="1">
    <citation type="journal article" date="2016" name="Nat. Commun.">
        <title>Thousands of microbial genomes shed light on interconnected biogeochemical processes in an aquifer system.</title>
        <authorList>
            <person name="Anantharaman K."/>
            <person name="Brown C.T."/>
            <person name="Hug L.A."/>
            <person name="Sharon I."/>
            <person name="Castelle C.J."/>
            <person name="Probst A.J."/>
            <person name="Thomas B.C."/>
            <person name="Singh A."/>
            <person name="Wilkins M.J."/>
            <person name="Karaoz U."/>
            <person name="Brodie E.L."/>
            <person name="Williams K.H."/>
            <person name="Hubbard S.S."/>
            <person name="Banfield J.F."/>
        </authorList>
    </citation>
    <scope>NUCLEOTIDE SEQUENCE [LARGE SCALE GENOMIC DNA]</scope>
</reference>
<dbReference type="CDD" id="cd00761">
    <property type="entry name" value="Glyco_tranf_GTA_type"/>
    <property type="match status" value="1"/>
</dbReference>
<dbReference type="SUPFAM" id="SSF53448">
    <property type="entry name" value="Nucleotide-diphospho-sugar transferases"/>
    <property type="match status" value="1"/>
</dbReference>
<dbReference type="PANTHER" id="PTHR43646">
    <property type="entry name" value="GLYCOSYLTRANSFERASE"/>
    <property type="match status" value="1"/>
</dbReference>
<keyword evidence="4" id="KW-0808">Transferase</keyword>
<evidence type="ECO:0000256" key="3">
    <source>
        <dbReference type="ARBA" id="ARBA00022676"/>
    </source>
</evidence>
<dbReference type="EMBL" id="MHQK01000029">
    <property type="protein sequence ID" value="OHA01347.1"/>
    <property type="molecule type" value="Genomic_DNA"/>
</dbReference>
<dbReference type="InterPro" id="IPR001173">
    <property type="entry name" value="Glyco_trans_2-like"/>
</dbReference>
<evidence type="ECO:0000256" key="4">
    <source>
        <dbReference type="ARBA" id="ARBA00022679"/>
    </source>
</evidence>
<name>A0A1G2KPL7_9BACT</name>
<gene>
    <name evidence="7" type="ORF">A3C12_00280</name>
</gene>
<dbReference type="AlphaFoldDB" id="A0A1G2KPL7"/>
<protein>
    <recommendedName>
        <fullName evidence="6">Glycosyltransferase 2-like domain-containing protein</fullName>
    </recommendedName>
</protein>
<comment type="subcellular location">
    <subcellularLocation>
        <location evidence="1">Cell membrane</location>
    </subcellularLocation>
</comment>
<keyword evidence="5" id="KW-0472">Membrane</keyword>
<feature type="domain" description="Glycosyltransferase 2-like" evidence="6">
    <location>
        <begin position="7"/>
        <end position="166"/>
    </location>
</feature>
<sequence>MPKYKVSLVIPAYNEEKYIAACLDHAIKNSGGRFFEIIVIDNASTDSTSRIARGFPGVRVVHEPNKGLTSARQRGFLESSGDIVAYLDADTRLPESWFDVLEREFTHDLELICLSGPYRYYDFSGGVHALTMFYWEYVIQPTSRLVGHMVMGASFAVRRPALEKIGGFDTSIKFYGEDTDIGRKLSKIGKVKYANDFFILTSARRLKSEGAVRTGVRYSMNYIWEVVFRRPFSKDYQDIR</sequence>